<keyword evidence="3" id="KW-1185">Reference proteome</keyword>
<sequence>MSFVSQTVAGLSQTRRKDPPPRQHCSHQHAHRHTQLSRKNSLPEWDPPEIRTRKNSLPADIMDRLTEPTTSPILEE</sequence>
<comment type="caution">
    <text evidence="2">The sequence shown here is derived from an EMBL/GenBank/DDBJ whole genome shotgun (WGS) entry which is preliminary data.</text>
</comment>
<feature type="compositionally biased region" description="Basic residues" evidence="1">
    <location>
        <begin position="24"/>
        <end position="36"/>
    </location>
</feature>
<feature type="region of interest" description="Disordered" evidence="1">
    <location>
        <begin position="1"/>
        <end position="76"/>
    </location>
</feature>
<dbReference type="Proteomes" id="UP000494106">
    <property type="component" value="Unassembled WGS sequence"/>
</dbReference>
<reference evidence="2 3" key="1">
    <citation type="submission" date="2020-04" db="EMBL/GenBank/DDBJ databases">
        <authorList>
            <person name="Wallbank WR R."/>
            <person name="Pardo Diaz C."/>
            <person name="Kozak K."/>
            <person name="Martin S."/>
            <person name="Jiggins C."/>
            <person name="Moest M."/>
            <person name="Warren A I."/>
            <person name="Byers J.R.P. K."/>
            <person name="Montejo-Kovacevich G."/>
            <person name="Yen C E."/>
        </authorList>
    </citation>
    <scope>NUCLEOTIDE SEQUENCE [LARGE SCALE GENOMIC DNA]</scope>
</reference>
<feature type="compositionally biased region" description="Polar residues" evidence="1">
    <location>
        <begin position="1"/>
        <end position="13"/>
    </location>
</feature>
<organism evidence="2 3">
    <name type="scientific">Arctia plantaginis</name>
    <name type="common">Wood tiger moth</name>
    <name type="synonym">Phalaena plantaginis</name>
    <dbReference type="NCBI Taxonomy" id="874455"/>
    <lineage>
        <taxon>Eukaryota</taxon>
        <taxon>Metazoa</taxon>
        <taxon>Ecdysozoa</taxon>
        <taxon>Arthropoda</taxon>
        <taxon>Hexapoda</taxon>
        <taxon>Insecta</taxon>
        <taxon>Pterygota</taxon>
        <taxon>Neoptera</taxon>
        <taxon>Endopterygota</taxon>
        <taxon>Lepidoptera</taxon>
        <taxon>Glossata</taxon>
        <taxon>Ditrysia</taxon>
        <taxon>Noctuoidea</taxon>
        <taxon>Erebidae</taxon>
        <taxon>Arctiinae</taxon>
        <taxon>Arctia</taxon>
    </lineage>
</organism>
<dbReference type="EMBL" id="CADEBC010000608">
    <property type="protein sequence ID" value="CAB3259247.1"/>
    <property type="molecule type" value="Genomic_DNA"/>
</dbReference>
<proteinExistence type="predicted"/>
<dbReference type="AlphaFoldDB" id="A0A8S1BQ93"/>
<accession>A0A8S1BQ93</accession>
<feature type="compositionally biased region" description="Polar residues" evidence="1">
    <location>
        <begin position="67"/>
        <end position="76"/>
    </location>
</feature>
<name>A0A8S1BQ93_ARCPL</name>
<evidence type="ECO:0000313" key="3">
    <source>
        <dbReference type="Proteomes" id="UP000494106"/>
    </source>
</evidence>
<protein>
    <submittedName>
        <fullName evidence="2">Uncharacterized protein</fullName>
    </submittedName>
</protein>
<gene>
    <name evidence="2" type="ORF">APLA_LOCUS16959</name>
</gene>
<evidence type="ECO:0000256" key="1">
    <source>
        <dbReference type="SAM" id="MobiDB-lite"/>
    </source>
</evidence>
<dbReference type="OrthoDB" id="410721at2759"/>
<evidence type="ECO:0000313" key="2">
    <source>
        <dbReference type="EMBL" id="CAB3259247.1"/>
    </source>
</evidence>